<feature type="transmembrane region" description="Helical" evidence="6">
    <location>
        <begin position="286"/>
        <end position="308"/>
    </location>
</feature>
<keyword evidence="3 6" id="KW-0812">Transmembrane</keyword>
<evidence type="ECO:0000313" key="7">
    <source>
        <dbReference type="EMBL" id="GFS06426.1"/>
    </source>
</evidence>
<keyword evidence="5 6" id="KW-0472">Membrane</keyword>
<comment type="caution">
    <text evidence="7">The sequence shown here is derived from an EMBL/GenBank/DDBJ whole genome shotgun (WGS) entry which is preliminary data.</text>
</comment>
<reference evidence="7 8" key="1">
    <citation type="journal article" date="2021" name="Elife">
        <title>Chloroplast acquisition without the gene transfer in kleptoplastic sea slugs, Plakobranchus ocellatus.</title>
        <authorList>
            <person name="Maeda T."/>
            <person name="Takahashi S."/>
            <person name="Yoshida T."/>
            <person name="Shimamura S."/>
            <person name="Takaki Y."/>
            <person name="Nagai Y."/>
            <person name="Toyoda A."/>
            <person name="Suzuki Y."/>
            <person name="Arimoto A."/>
            <person name="Ishii H."/>
            <person name="Satoh N."/>
            <person name="Nishiyama T."/>
            <person name="Hasebe M."/>
            <person name="Maruyama T."/>
            <person name="Minagawa J."/>
            <person name="Obokata J."/>
            <person name="Shigenobu S."/>
        </authorList>
    </citation>
    <scope>NUCLEOTIDE SEQUENCE [LARGE SCALE GENOMIC DNA]</scope>
</reference>
<protein>
    <submittedName>
        <fullName evidence="7">Solute carrier family 23 member 2</fullName>
    </submittedName>
</protein>
<dbReference type="AlphaFoldDB" id="A0AAV4ICR3"/>
<evidence type="ECO:0000256" key="4">
    <source>
        <dbReference type="ARBA" id="ARBA00022989"/>
    </source>
</evidence>
<evidence type="ECO:0000256" key="6">
    <source>
        <dbReference type="SAM" id="Phobius"/>
    </source>
</evidence>
<gene>
    <name evidence="7" type="ORF">ElyMa_001223300</name>
</gene>
<keyword evidence="8" id="KW-1185">Reference proteome</keyword>
<keyword evidence="4 6" id="KW-1133">Transmembrane helix</keyword>
<comment type="similarity">
    <text evidence="2">Belongs to the nucleobase:cation symporter-2 (NCS2) (TC 2.A.40) family.</text>
</comment>
<feature type="transmembrane region" description="Helical" evidence="6">
    <location>
        <begin position="144"/>
        <end position="164"/>
    </location>
</feature>
<feature type="transmembrane region" description="Helical" evidence="6">
    <location>
        <begin position="58"/>
        <end position="80"/>
    </location>
</feature>
<dbReference type="GO" id="GO:0016020">
    <property type="term" value="C:membrane"/>
    <property type="evidence" value="ECO:0007669"/>
    <property type="project" value="UniProtKB-SubCell"/>
</dbReference>
<dbReference type="GO" id="GO:0022857">
    <property type="term" value="F:transmembrane transporter activity"/>
    <property type="evidence" value="ECO:0007669"/>
    <property type="project" value="InterPro"/>
</dbReference>
<comment type="subcellular location">
    <subcellularLocation>
        <location evidence="1">Membrane</location>
        <topology evidence="1">Multi-pass membrane protein</topology>
    </subcellularLocation>
</comment>
<organism evidence="7 8">
    <name type="scientific">Elysia marginata</name>
    <dbReference type="NCBI Taxonomy" id="1093978"/>
    <lineage>
        <taxon>Eukaryota</taxon>
        <taxon>Metazoa</taxon>
        <taxon>Spiralia</taxon>
        <taxon>Lophotrochozoa</taxon>
        <taxon>Mollusca</taxon>
        <taxon>Gastropoda</taxon>
        <taxon>Heterobranchia</taxon>
        <taxon>Euthyneura</taxon>
        <taxon>Panpulmonata</taxon>
        <taxon>Sacoglossa</taxon>
        <taxon>Placobranchoidea</taxon>
        <taxon>Plakobranchidae</taxon>
        <taxon>Elysia</taxon>
    </lineage>
</organism>
<dbReference type="Proteomes" id="UP000762676">
    <property type="component" value="Unassembled WGS sequence"/>
</dbReference>
<evidence type="ECO:0000256" key="5">
    <source>
        <dbReference type="ARBA" id="ARBA00023136"/>
    </source>
</evidence>
<feature type="transmembrane region" description="Helical" evidence="6">
    <location>
        <begin position="345"/>
        <end position="362"/>
    </location>
</feature>
<evidence type="ECO:0000256" key="2">
    <source>
        <dbReference type="ARBA" id="ARBA00008821"/>
    </source>
</evidence>
<dbReference type="PANTHER" id="PTHR11119">
    <property type="entry name" value="XANTHINE-URACIL / VITAMIN C PERMEASE FAMILY MEMBER"/>
    <property type="match status" value="1"/>
</dbReference>
<evidence type="ECO:0000313" key="8">
    <source>
        <dbReference type="Proteomes" id="UP000762676"/>
    </source>
</evidence>
<feature type="transmembrane region" description="Helical" evidence="6">
    <location>
        <begin position="314"/>
        <end position="333"/>
    </location>
</feature>
<sequence>MEKIRPLHYSISETPPFHLLGLFGLQQALLSVSAPLGVSIVVAEVVCAQKDEVIKAQILSASMLMCGVATFLMNTFGVRLPIFQGPTSMYIVPLLVMSSSPEWQCPGTYESINPVDNSSILLTVVGNNTAIPARQMILTKISRVMISLVVGWAFSGILTASGFFSDDPTSKEFLARTDAKGDIISRASVFDVPYPGKLGGLAFSTAGFLSFFIATLLSVLDSIGDYSACARTARVPPLPRFAFNRGIAVEGLATILSGSLGCCHASVSYGGNIGAMGITGVASRRVFQLCGIIYVLCAVVGKIGAFFITIPLPVLGGTSLVMMGLFIGMVLSYLETINLRSTRNLAIIGMALLLGLIMPYWVTNNPEGINTGSEQVDTLIKILLSNPSFVGGFFACAMDNSVPGTLKDRGLLEQMKELDGESSDLSTEKSTEYMEGREVYRLPFIPQAFRRSKVAKIFPMFDTVSK</sequence>
<feature type="transmembrane region" description="Helical" evidence="6">
    <location>
        <begin position="198"/>
        <end position="220"/>
    </location>
</feature>
<evidence type="ECO:0000256" key="1">
    <source>
        <dbReference type="ARBA" id="ARBA00004141"/>
    </source>
</evidence>
<proteinExistence type="inferred from homology"/>
<dbReference type="InterPro" id="IPR006043">
    <property type="entry name" value="NCS2"/>
</dbReference>
<accession>A0AAV4ICR3</accession>
<evidence type="ECO:0000256" key="3">
    <source>
        <dbReference type="ARBA" id="ARBA00022692"/>
    </source>
</evidence>
<dbReference type="EMBL" id="BMAT01002420">
    <property type="protein sequence ID" value="GFS06426.1"/>
    <property type="molecule type" value="Genomic_DNA"/>
</dbReference>
<name>A0AAV4ICR3_9GAST</name>
<dbReference type="Pfam" id="PF00860">
    <property type="entry name" value="Xan_ur_permease"/>
    <property type="match status" value="2"/>
</dbReference>